<dbReference type="GO" id="GO:0015074">
    <property type="term" value="P:DNA integration"/>
    <property type="evidence" value="ECO:0007669"/>
    <property type="project" value="UniProtKB-KW"/>
</dbReference>
<proteinExistence type="inferred from homology"/>
<dbReference type="InterPro" id="IPR011010">
    <property type="entry name" value="DNA_brk_join_enz"/>
</dbReference>
<dbReference type="PROSITE" id="PS51900">
    <property type="entry name" value="CB"/>
    <property type="match status" value="1"/>
</dbReference>
<evidence type="ECO:0000256" key="2">
    <source>
        <dbReference type="ARBA" id="ARBA00008857"/>
    </source>
</evidence>
<dbReference type="eggNOG" id="COG0582">
    <property type="taxonomic scope" value="Bacteria"/>
</dbReference>
<dbReference type="Gene3D" id="1.10.443.10">
    <property type="entry name" value="Intergrase catalytic core"/>
    <property type="match status" value="1"/>
</dbReference>
<dbReference type="GO" id="GO:0003677">
    <property type="term" value="F:DNA binding"/>
    <property type="evidence" value="ECO:0007669"/>
    <property type="project" value="UniProtKB-UniRule"/>
</dbReference>
<dbReference type="Pfam" id="PF14659">
    <property type="entry name" value="Phage_int_SAM_3"/>
    <property type="match status" value="1"/>
</dbReference>
<dbReference type="HOGENOM" id="CLU_027562_17_1_9"/>
<protein>
    <submittedName>
        <fullName evidence="9">Site-specific recombinase, phage integrase family</fullName>
    </submittedName>
</protein>
<keyword evidence="3" id="KW-0229">DNA integration</keyword>
<evidence type="ECO:0000313" key="9">
    <source>
        <dbReference type="EMBL" id="EEU95150.1"/>
    </source>
</evidence>
<dbReference type="InterPro" id="IPR044068">
    <property type="entry name" value="CB"/>
</dbReference>
<evidence type="ECO:0000256" key="3">
    <source>
        <dbReference type="ARBA" id="ARBA00022908"/>
    </source>
</evidence>
<dbReference type="EMBL" id="ACOP02000086">
    <property type="protein sequence ID" value="EEU95150.1"/>
    <property type="molecule type" value="Genomic_DNA"/>
</dbReference>
<evidence type="ECO:0000256" key="4">
    <source>
        <dbReference type="ARBA" id="ARBA00023125"/>
    </source>
</evidence>
<dbReference type="PROSITE" id="PS51898">
    <property type="entry name" value="TYR_RECOMBINASE"/>
    <property type="match status" value="1"/>
</dbReference>
<evidence type="ECO:0000256" key="1">
    <source>
        <dbReference type="ARBA" id="ARBA00003283"/>
    </source>
</evidence>
<dbReference type="CDD" id="cd01189">
    <property type="entry name" value="INT_ICEBs1_C_like"/>
    <property type="match status" value="1"/>
</dbReference>
<evidence type="ECO:0000313" key="10">
    <source>
        <dbReference type="Proteomes" id="UP000004619"/>
    </source>
</evidence>
<dbReference type="PANTHER" id="PTHR30349:SF91">
    <property type="entry name" value="INTA PROTEIN"/>
    <property type="match status" value="1"/>
</dbReference>
<reference evidence="9" key="1">
    <citation type="submission" date="2009-08" db="EMBL/GenBank/DDBJ databases">
        <authorList>
            <person name="Weinstock G."/>
            <person name="Sodergren E."/>
            <person name="Clifton S."/>
            <person name="Fulton L."/>
            <person name="Fulton B."/>
            <person name="Courtney L."/>
            <person name="Fronick C."/>
            <person name="Harrison M."/>
            <person name="Strong C."/>
            <person name="Farmer C."/>
            <person name="Delahaunty K."/>
            <person name="Markovic C."/>
            <person name="Hall O."/>
            <person name="Minx P."/>
            <person name="Tomlinson C."/>
            <person name="Mitreva M."/>
            <person name="Nelson J."/>
            <person name="Hou S."/>
            <person name="Wollam A."/>
            <person name="Pepin K.H."/>
            <person name="Johnson M."/>
            <person name="Bhonagiri V."/>
            <person name="Nash W.E."/>
            <person name="Warren W."/>
            <person name="Chinwalla A."/>
            <person name="Mardis E.R."/>
            <person name="Wilson R.K."/>
        </authorList>
    </citation>
    <scope>NUCLEOTIDE SEQUENCE [LARGE SCALE GENOMIC DNA]</scope>
    <source>
        <strain evidence="9">A2-165</strain>
    </source>
</reference>
<dbReference type="InterPro" id="IPR002104">
    <property type="entry name" value="Integrase_catalytic"/>
</dbReference>
<sequence>MRGSTGQLDKEANSMAYITKRGNSYSVRYTYEDEHGKSCDKWESFPTKEEATNRKKQIEYELAAGTFLIPSSVTVAEFLMDWLPKQCSKHKWAPKTYESNLSTIQNLINPYIGSMEMQKLKPYHMENLYTTLSKTPCGSYIEGKKQELTEKQKQRFLSGTTIHEVHRLLGTAFQYAVEWGILVKSPVPVDSPKKSTQERTIWTVEEMRAALDSMDDPILHLAVHLTLVGALREGEIVGLTPEDLDFDAADGIGTFRINKSMQRVRKETLNQVDDGCIIKVFPDKLERSTTSLILKSTKTASSCRTIFMTSALKEELKKWLNQLAADERKDPARYHDSGMLFRLPNGLAVEPVLIRKKFLKWQDTHPEFLRIVFHGLRHSNQLMISGGDVKAVQGTTGHATADMLVNTYAHIQQSSRVELGRKFEEGFYAKQESPSPQAVPAAGEPTISMTALLELLKNADPEVKAQLRLALLT</sequence>
<keyword evidence="5" id="KW-0233">DNA recombination</keyword>
<evidence type="ECO:0000259" key="7">
    <source>
        <dbReference type="PROSITE" id="PS51898"/>
    </source>
</evidence>
<keyword evidence="10" id="KW-1185">Reference proteome</keyword>
<evidence type="ECO:0000259" key="8">
    <source>
        <dbReference type="PROSITE" id="PS51900"/>
    </source>
</evidence>
<feature type="domain" description="Tyr recombinase" evidence="7">
    <location>
        <begin position="197"/>
        <end position="424"/>
    </location>
</feature>
<dbReference type="AlphaFoldDB" id="C7HAC4"/>
<organism evidence="9 10">
    <name type="scientific">Faecalibacterium duncaniae (strain DSM 17677 / JCM 31915 / A2-165)</name>
    <name type="common">Faecalibacterium prausnitzii</name>
    <dbReference type="NCBI Taxonomy" id="411483"/>
    <lineage>
        <taxon>Bacteria</taxon>
        <taxon>Bacillati</taxon>
        <taxon>Bacillota</taxon>
        <taxon>Clostridia</taxon>
        <taxon>Eubacteriales</taxon>
        <taxon>Oscillospiraceae</taxon>
        <taxon>Faecalibacterium</taxon>
    </lineage>
</organism>
<dbReference type="Gene3D" id="1.10.150.130">
    <property type="match status" value="1"/>
</dbReference>
<name>C7HAC4_FAED2</name>
<comment type="similarity">
    <text evidence="2">Belongs to the 'phage' integrase family.</text>
</comment>
<comment type="caution">
    <text evidence="9">The sequence shown here is derived from an EMBL/GenBank/DDBJ whole genome shotgun (WGS) entry which is preliminary data.</text>
</comment>
<evidence type="ECO:0000256" key="6">
    <source>
        <dbReference type="PROSITE-ProRule" id="PRU01248"/>
    </source>
</evidence>
<dbReference type="SUPFAM" id="SSF56349">
    <property type="entry name" value="DNA breaking-rejoining enzymes"/>
    <property type="match status" value="1"/>
</dbReference>
<dbReference type="Proteomes" id="UP000004619">
    <property type="component" value="Unassembled WGS sequence"/>
</dbReference>
<dbReference type="InterPro" id="IPR004107">
    <property type="entry name" value="Integrase_SAM-like_N"/>
</dbReference>
<accession>C7HAC4</accession>
<dbReference type="PANTHER" id="PTHR30349">
    <property type="entry name" value="PHAGE INTEGRASE-RELATED"/>
    <property type="match status" value="1"/>
</dbReference>
<dbReference type="InterPro" id="IPR010998">
    <property type="entry name" value="Integrase_recombinase_N"/>
</dbReference>
<evidence type="ECO:0000256" key="5">
    <source>
        <dbReference type="ARBA" id="ARBA00023172"/>
    </source>
</evidence>
<dbReference type="InterPro" id="IPR013762">
    <property type="entry name" value="Integrase-like_cat_sf"/>
</dbReference>
<dbReference type="Pfam" id="PF00589">
    <property type="entry name" value="Phage_integrase"/>
    <property type="match status" value="1"/>
</dbReference>
<dbReference type="PATRIC" id="fig|411483.3.peg.2595"/>
<comment type="function">
    <text evidence="1">Site-specific tyrosine recombinase, which acts by catalyzing the cutting and rejoining of the recombining DNA molecules.</text>
</comment>
<dbReference type="InterPro" id="IPR050090">
    <property type="entry name" value="Tyrosine_recombinase_XerCD"/>
</dbReference>
<keyword evidence="4 6" id="KW-0238">DNA-binding</keyword>
<dbReference type="GO" id="GO:0006310">
    <property type="term" value="P:DNA recombination"/>
    <property type="evidence" value="ECO:0007669"/>
    <property type="project" value="UniProtKB-KW"/>
</dbReference>
<dbReference type="STRING" id="411483.FAEPRAA2165_03279"/>
<gene>
    <name evidence="9" type="ORF">FAEPRAA2165_03279</name>
</gene>
<feature type="domain" description="Core-binding (CB)" evidence="8">
    <location>
        <begin position="73"/>
        <end position="177"/>
    </location>
</feature>